<dbReference type="EMBL" id="BAAADM010000002">
    <property type="protein sequence ID" value="GAA0428809.1"/>
    <property type="molecule type" value="Genomic_DNA"/>
</dbReference>
<accession>A0ABP3IVL3</accession>
<sequence length="281" mass="32434">MHEEWYFLDTGHLDAAVNMALDEALLNWHREGEIPPTLRFYGWSRPTLSVGQFQKIHKTIDFDAIRTYQCQFVRRLTGGSAVLHDNELTYSVVVSEDHPGIPASVSDAYYVLSKGLVEGFKNLGITVDYAMPDKHAARDRSAVCFEKAAFYEMMADGKKLSGNAQTRHQGVLLQHGSIPMDMNTDMLYDLFRFSNEDIKQRARESFQKKAITIDQLTNKTHTYDMMKEAFYTGFETGLDVTLHPFELSSQQWDDVYHLAETKYRTTDWNYHRLRKESVKHG</sequence>
<reference evidence="3" key="1">
    <citation type="journal article" date="2019" name="Int. J. Syst. Evol. Microbiol.">
        <title>The Global Catalogue of Microorganisms (GCM) 10K type strain sequencing project: providing services to taxonomists for standard genome sequencing and annotation.</title>
        <authorList>
            <consortium name="The Broad Institute Genomics Platform"/>
            <consortium name="The Broad Institute Genome Sequencing Center for Infectious Disease"/>
            <person name="Wu L."/>
            <person name="Ma J."/>
        </authorList>
    </citation>
    <scope>NUCLEOTIDE SEQUENCE [LARGE SCALE GENOMIC DNA]</scope>
    <source>
        <strain evidence="3">JCM 12149</strain>
    </source>
</reference>
<comment type="caution">
    <text evidence="2">The sequence shown here is derived from an EMBL/GenBank/DDBJ whole genome shotgun (WGS) entry which is preliminary data.</text>
</comment>
<dbReference type="Proteomes" id="UP001501459">
    <property type="component" value="Unassembled WGS sequence"/>
</dbReference>
<organism evidence="2 3">
    <name type="scientific">Lentibacillus halophilus</name>
    <dbReference type="NCBI Taxonomy" id="295065"/>
    <lineage>
        <taxon>Bacteria</taxon>
        <taxon>Bacillati</taxon>
        <taxon>Bacillota</taxon>
        <taxon>Bacilli</taxon>
        <taxon>Bacillales</taxon>
        <taxon>Bacillaceae</taxon>
        <taxon>Lentibacillus</taxon>
    </lineage>
</organism>
<dbReference type="Pfam" id="PF21948">
    <property type="entry name" value="LplA-B_cat"/>
    <property type="match status" value="1"/>
</dbReference>
<dbReference type="SUPFAM" id="SSF55681">
    <property type="entry name" value="Class II aaRS and biotin synthetases"/>
    <property type="match status" value="1"/>
</dbReference>
<feature type="domain" description="BPL/LPL catalytic" evidence="1">
    <location>
        <begin position="32"/>
        <end position="242"/>
    </location>
</feature>
<dbReference type="InterPro" id="IPR050664">
    <property type="entry name" value="Octanoyltrans_LipM/LipL"/>
</dbReference>
<dbReference type="RefSeq" id="WP_425542319.1">
    <property type="nucleotide sequence ID" value="NZ_BAAADM010000002.1"/>
</dbReference>
<evidence type="ECO:0000313" key="2">
    <source>
        <dbReference type="EMBL" id="GAA0428809.1"/>
    </source>
</evidence>
<dbReference type="Gene3D" id="3.30.930.10">
    <property type="entry name" value="Bira Bifunctional Protein, Domain 2"/>
    <property type="match status" value="1"/>
</dbReference>
<name>A0ABP3IVL3_9BACI</name>
<gene>
    <name evidence="2" type="primary">lipM</name>
    <name evidence="2" type="ORF">GCM10008983_01440</name>
</gene>
<proteinExistence type="predicted"/>
<evidence type="ECO:0000313" key="3">
    <source>
        <dbReference type="Proteomes" id="UP001501459"/>
    </source>
</evidence>
<dbReference type="PANTHER" id="PTHR43679:SF2">
    <property type="entry name" value="OCTANOYL-[GCVH]:PROTEIN N-OCTANOYLTRANSFERASE"/>
    <property type="match status" value="1"/>
</dbReference>
<dbReference type="PROSITE" id="PS51733">
    <property type="entry name" value="BPL_LPL_CATALYTIC"/>
    <property type="match status" value="1"/>
</dbReference>
<dbReference type="CDD" id="cd16443">
    <property type="entry name" value="LplA"/>
    <property type="match status" value="1"/>
</dbReference>
<dbReference type="InterPro" id="IPR045864">
    <property type="entry name" value="aa-tRNA-synth_II/BPL/LPL"/>
</dbReference>
<evidence type="ECO:0000259" key="1">
    <source>
        <dbReference type="PROSITE" id="PS51733"/>
    </source>
</evidence>
<dbReference type="InterPro" id="IPR004143">
    <property type="entry name" value="BPL_LPL_catalytic"/>
</dbReference>
<protein>
    <submittedName>
        <fullName evidence="2">Octanoyltransferase LipM</fullName>
    </submittedName>
</protein>
<keyword evidence="3" id="KW-1185">Reference proteome</keyword>
<dbReference type="PANTHER" id="PTHR43679">
    <property type="entry name" value="OCTANOYLTRANSFERASE LIPM-RELATED"/>
    <property type="match status" value="1"/>
</dbReference>